<keyword evidence="3" id="KW-1185">Reference proteome</keyword>
<feature type="transmembrane region" description="Helical" evidence="1">
    <location>
        <begin position="47"/>
        <end position="70"/>
    </location>
</feature>
<sequence length="117" mass="13698">MRMRFMRSENNHLFENCILVNDTKLTTNCTKADDGWRPLDKVGIDTLLAILSIPETYIIVLIITYTVFAYQIRRDRMRIMNRRRERQWLQTSNEIGCSSSDGETCTLQELEPAVLKP</sequence>
<dbReference type="EMBL" id="QLNQ01000001">
    <property type="protein sequence ID" value="RCK66972.1"/>
    <property type="molecule type" value="Genomic_DNA"/>
</dbReference>
<evidence type="ECO:0000313" key="3">
    <source>
        <dbReference type="Proteomes" id="UP000253472"/>
    </source>
</evidence>
<dbReference type="Proteomes" id="UP000253472">
    <property type="component" value="Unassembled WGS sequence"/>
</dbReference>
<protein>
    <submittedName>
        <fullName evidence="2">Uncharacterized protein</fullName>
    </submittedName>
</protein>
<proteinExistence type="predicted"/>
<reference evidence="2 3" key="1">
    <citation type="submission" date="2018-06" db="EMBL/GenBank/DDBJ databases">
        <title>Whole genome sequencing of Candida tropicalis (genome annotated by CSBL at Korea University).</title>
        <authorList>
            <person name="Ahn J."/>
        </authorList>
    </citation>
    <scope>NUCLEOTIDE SEQUENCE [LARGE SCALE GENOMIC DNA]</scope>
    <source>
        <strain evidence="2 3">ATCC 20962</strain>
    </source>
</reference>
<evidence type="ECO:0000313" key="2">
    <source>
        <dbReference type="EMBL" id="RCK66972.1"/>
    </source>
</evidence>
<name>A0A367YPN4_9ASCO</name>
<evidence type="ECO:0000256" key="1">
    <source>
        <dbReference type="SAM" id="Phobius"/>
    </source>
</evidence>
<comment type="caution">
    <text evidence="2">The sequence shown here is derived from an EMBL/GenBank/DDBJ whole genome shotgun (WGS) entry which is preliminary data.</text>
</comment>
<accession>A0A367YPN4</accession>
<keyword evidence="1" id="KW-0472">Membrane</keyword>
<dbReference type="AlphaFoldDB" id="A0A367YPN4"/>
<gene>
    <name evidence="2" type="ORF">Cantr_03420</name>
</gene>
<organism evidence="2 3">
    <name type="scientific">Candida viswanathii</name>
    <dbReference type="NCBI Taxonomy" id="5486"/>
    <lineage>
        <taxon>Eukaryota</taxon>
        <taxon>Fungi</taxon>
        <taxon>Dikarya</taxon>
        <taxon>Ascomycota</taxon>
        <taxon>Saccharomycotina</taxon>
        <taxon>Pichiomycetes</taxon>
        <taxon>Debaryomycetaceae</taxon>
        <taxon>Candida/Lodderomyces clade</taxon>
        <taxon>Candida</taxon>
    </lineage>
</organism>
<keyword evidence="1" id="KW-1133">Transmembrane helix</keyword>
<keyword evidence="1" id="KW-0812">Transmembrane</keyword>